<organism evidence="2 3">
    <name type="scientific">Pseudomonas saponiphila</name>
    <dbReference type="NCBI Taxonomy" id="556534"/>
    <lineage>
        <taxon>Bacteria</taxon>
        <taxon>Pseudomonadati</taxon>
        <taxon>Pseudomonadota</taxon>
        <taxon>Gammaproteobacteria</taxon>
        <taxon>Pseudomonadales</taxon>
        <taxon>Pseudomonadaceae</taxon>
        <taxon>Pseudomonas</taxon>
    </lineage>
</organism>
<keyword evidence="1" id="KW-1133">Transmembrane helix</keyword>
<keyword evidence="1" id="KW-0812">Transmembrane</keyword>
<feature type="transmembrane region" description="Helical" evidence="1">
    <location>
        <begin position="49"/>
        <end position="70"/>
    </location>
</feature>
<dbReference type="RefSeq" id="WP_143038282.1">
    <property type="nucleotide sequence ID" value="NZ_FNTJ01000001.1"/>
</dbReference>
<reference evidence="3" key="1">
    <citation type="submission" date="2016-10" db="EMBL/GenBank/DDBJ databases">
        <authorList>
            <person name="Varghese N."/>
            <person name="Submissions S."/>
        </authorList>
    </citation>
    <scope>NUCLEOTIDE SEQUENCE [LARGE SCALE GENOMIC DNA]</scope>
    <source>
        <strain evidence="3">DSM 9751</strain>
    </source>
</reference>
<feature type="transmembrane region" description="Helical" evidence="1">
    <location>
        <begin position="101"/>
        <end position="118"/>
    </location>
</feature>
<dbReference type="EMBL" id="FNTJ01000001">
    <property type="protein sequence ID" value="SEC09805.1"/>
    <property type="molecule type" value="Genomic_DNA"/>
</dbReference>
<protein>
    <submittedName>
        <fullName evidence="2">Uncharacterized protein</fullName>
    </submittedName>
</protein>
<accession>A0A1H4PR27</accession>
<evidence type="ECO:0000313" key="2">
    <source>
        <dbReference type="EMBL" id="SEC09805.1"/>
    </source>
</evidence>
<keyword evidence="3" id="KW-1185">Reference proteome</keyword>
<feature type="transmembrane region" description="Helical" evidence="1">
    <location>
        <begin position="77"/>
        <end position="95"/>
    </location>
</feature>
<keyword evidence="1" id="KW-0472">Membrane</keyword>
<evidence type="ECO:0000313" key="3">
    <source>
        <dbReference type="Proteomes" id="UP000198982"/>
    </source>
</evidence>
<name>A0A1H4PR27_9PSED</name>
<sequence length="131" mass="14706">MTKKISLWKRLGLLLLVSLVLNSLVQMLIDLPLVISMFGANTPYGWHLLLRMLLKIAMLTPVTALIPGLLMLFGRGFTAWASLPMCILLLLLGLAPIQLGTFLIGYWICAVLARLGWLKARDFYYYLRANG</sequence>
<dbReference type="AlphaFoldDB" id="A0A1H4PR27"/>
<evidence type="ECO:0000256" key="1">
    <source>
        <dbReference type="SAM" id="Phobius"/>
    </source>
</evidence>
<gene>
    <name evidence="2" type="ORF">SAMN05216178_3434</name>
</gene>
<dbReference type="Proteomes" id="UP000198982">
    <property type="component" value="Unassembled WGS sequence"/>
</dbReference>
<proteinExistence type="predicted"/>